<dbReference type="Proteomes" id="UP001161697">
    <property type="component" value="Unassembled WGS sequence"/>
</dbReference>
<dbReference type="InterPro" id="IPR027417">
    <property type="entry name" value="P-loop_NTPase"/>
</dbReference>
<organism evidence="2 3">
    <name type="scientific">Ectopseudomonas oleovorans</name>
    <name type="common">Pseudomonas oleovorans</name>
    <dbReference type="NCBI Taxonomy" id="301"/>
    <lineage>
        <taxon>Bacteria</taxon>
        <taxon>Pseudomonadati</taxon>
        <taxon>Pseudomonadota</taxon>
        <taxon>Gammaproteobacteria</taxon>
        <taxon>Pseudomonadales</taxon>
        <taxon>Pseudomonadaceae</taxon>
        <taxon>Ectopseudomonas</taxon>
    </lineage>
</organism>
<evidence type="ECO:0000313" key="2">
    <source>
        <dbReference type="EMBL" id="MDH1341342.1"/>
    </source>
</evidence>
<accession>A0AA42TVJ7</accession>
<dbReference type="PANTHER" id="PTHR32182:SF0">
    <property type="entry name" value="DNA REPLICATION AND REPAIR PROTEIN RECF"/>
    <property type="match status" value="1"/>
</dbReference>
<dbReference type="Gene3D" id="3.40.50.300">
    <property type="entry name" value="P-loop containing nucleotide triphosphate hydrolases"/>
    <property type="match status" value="1"/>
</dbReference>
<dbReference type="RefSeq" id="WP_279534896.1">
    <property type="nucleotide sequence ID" value="NZ_CP104579.1"/>
</dbReference>
<keyword evidence="1" id="KW-0175">Coiled coil</keyword>
<proteinExistence type="predicted"/>
<feature type="coiled-coil region" evidence="1">
    <location>
        <begin position="439"/>
        <end position="466"/>
    </location>
</feature>
<dbReference type="GO" id="GO:0000731">
    <property type="term" value="P:DNA synthesis involved in DNA repair"/>
    <property type="evidence" value="ECO:0007669"/>
    <property type="project" value="TreeGrafter"/>
</dbReference>
<name>A0AA42TVJ7_ECTOL</name>
<reference evidence="2" key="1">
    <citation type="submission" date="2022-09" db="EMBL/GenBank/DDBJ databases">
        <title>Intensive care unit water sources are persistently colonized with multi-drug resistant bacteria and are the site of extensive horizontal gene transfer of antibiotic resistance genes.</title>
        <authorList>
            <person name="Diorio-Toth L."/>
        </authorList>
    </citation>
    <scope>NUCLEOTIDE SEQUENCE</scope>
    <source>
        <strain evidence="2">GD03704</strain>
    </source>
</reference>
<feature type="coiled-coil region" evidence="1">
    <location>
        <begin position="289"/>
        <end position="337"/>
    </location>
</feature>
<evidence type="ECO:0000313" key="3">
    <source>
        <dbReference type="Proteomes" id="UP001161697"/>
    </source>
</evidence>
<dbReference type="PANTHER" id="PTHR32182">
    <property type="entry name" value="DNA REPLICATION AND REPAIR PROTEIN RECF"/>
    <property type="match status" value="1"/>
</dbReference>
<dbReference type="Pfam" id="PF13558">
    <property type="entry name" value="SbcC_Walker_B"/>
    <property type="match status" value="1"/>
</dbReference>
<sequence>MKRLESIKLIQFLLYEDEEFRVGETSGIFGPNGSGKSSALDAVQIAMFGANRNLMAFNAQADSSGVKQTRTLRSYCLGQYGDDITECARPNATTYITLTWRNLNTGEPTTTGICIEASLDSEDARVVGRYVVNGVELAMTDHLQVVDGDTAPLPWSSFRSRLMERAKISGENPFYDDPSSFTKQILFALRGKNGQPSYDAFIRAFRFALRMKFDKSVDQIVRSDVLENRPTNIKKFKAIVDTFKHLSQLIETVERKIADGKRVADSYCKTQTKLRQAASWRGLAAIATEEEAQLACETAHERLEAAKQTAKRLRATSERLETTLSTTEEELKHLTARQQLHAAHKENADAQLNQESARNLLTNRTRALQEELRKVCAALVTAAQLPHLAEYQEQLLTLSARVHPLISTPGLALTEGLHSPLQDMATVGSQISATLQAIQLDLSNQASEINEQIQALESALERAKQGKAPLSPGVQTLLRELLDDGLNPVPVCDLVKVTDPRWQPAIEAYLGKNIEALLLPQEQEQRAFDIYRELKGRRAIYGVKIVRSTQVKMPSMHQNGLVAALIEGENPIALAYLRSQLGNLKRADEASEALQSDRTLTMDGMYVSPRDFERLRLDDQNLRIGSGTQGQAERLRADMAKAALNLRQIQDRITATTQALTGTEGFASSVASRLILNLATAYDEAVRQSELADQRVANIADAEYLEICERIKTLQETLVRLKGETKHALEVAVVSESQLQGLDSTYQSSTVRLQQCIQYKEQCRQHEDYDADFVASEWDRLLERFDTPGPMATHCHTQFQQSEKEGQKQANTARNALWTYLQEHHETLPESELEDWRIAKIWIDSHVQKLENTELPEHKAHAEDAYRASQETFRRDVAIALNTNLEFLRQTFERLNAALRSTPPFTNGERYQFMYKVRPHLKPLLDFIRNVADYGVDGGLFGDTGGIPPQFEELLRDKVAVGNAGGKSPLDDYREFYEFDIRIEQVDPDGVTTKTIGHLSKRIGPGSGGEHRAPLYVIAGAGLWSAYRMDHGTNDGLRLIMLDEAFDKMDTSNIVATMKYLQELGLQVLLASPGENLGILNAFLDSYFEIQKDPVRHAVQVDRVEVTEAMRDQFREDLWEFHPELIEQEIASMRSQALPVSAGINGASQ</sequence>
<dbReference type="EMBL" id="JAOCJE010000001">
    <property type="protein sequence ID" value="MDH1341342.1"/>
    <property type="molecule type" value="Genomic_DNA"/>
</dbReference>
<gene>
    <name evidence="2" type="ORF">N5J11_19525</name>
</gene>
<dbReference type="Pfam" id="PF13555">
    <property type="entry name" value="AAA_29"/>
    <property type="match status" value="1"/>
</dbReference>
<dbReference type="AlphaFoldDB" id="A0AA42TVJ7"/>
<dbReference type="GO" id="GO:0006302">
    <property type="term" value="P:double-strand break repair"/>
    <property type="evidence" value="ECO:0007669"/>
    <property type="project" value="TreeGrafter"/>
</dbReference>
<dbReference type="SUPFAM" id="SSF52540">
    <property type="entry name" value="P-loop containing nucleoside triphosphate hydrolases"/>
    <property type="match status" value="1"/>
</dbReference>
<evidence type="ECO:0000256" key="1">
    <source>
        <dbReference type="SAM" id="Coils"/>
    </source>
</evidence>
<protein>
    <submittedName>
        <fullName evidence="2">Uncharacterized protein</fullName>
    </submittedName>
</protein>
<comment type="caution">
    <text evidence="2">The sequence shown here is derived from an EMBL/GenBank/DDBJ whole genome shotgun (WGS) entry which is preliminary data.</text>
</comment>